<dbReference type="EMBL" id="SGWW01000001">
    <property type="protein sequence ID" value="RZS59406.1"/>
    <property type="molecule type" value="Genomic_DNA"/>
</dbReference>
<reference evidence="2 3" key="1">
    <citation type="journal article" date="2015" name="Stand. Genomic Sci.">
        <title>Genomic Encyclopedia of Bacterial and Archaeal Type Strains, Phase III: the genomes of soil and plant-associated and newly described type strains.</title>
        <authorList>
            <person name="Whitman W.B."/>
            <person name="Woyke T."/>
            <person name="Klenk H.P."/>
            <person name="Zhou Y."/>
            <person name="Lilburn T.G."/>
            <person name="Beck B.J."/>
            <person name="De Vos P."/>
            <person name="Vandamme P."/>
            <person name="Eisen J.A."/>
            <person name="Garrity G."/>
            <person name="Hugenholtz P."/>
            <person name="Kyrpides N.C."/>
        </authorList>
    </citation>
    <scope>NUCLEOTIDE SEQUENCE [LARGE SCALE GENOMIC DNA]</scope>
    <source>
        <strain evidence="2 3">CV2</strain>
    </source>
</reference>
<keyword evidence="1" id="KW-0472">Membrane</keyword>
<dbReference type="AlphaFoldDB" id="A0A4Q7LWP1"/>
<sequence>MSVRTFAAKRLLSRRAVLAAIAAMVIVVSALLAAVTAVLGDGLGRAAGEVLREATGTAGAVRAEARLGDEADARIAAFTRVIDRELGADAVVTTRSLQATAVPVEASGADSRLTLLDTASALPHVTLTGTAPAAEGETALHATAADALGLALGDTITIDPDATANDAPLTLEVVATWLPIDAGNPLWFGEPTIGSGVDADGAPVGPLLVDGAVLAALSTDPVTRFTLTPAPGPVTVAGLTTLANGLDGLARALRSDPEAGRGGLIFAGDLATTLRSVAGPLAAAEAVAPIPLSLIAVTGGVTIALLARLLVVSRAGETRLVRVRGASAARLVGLAGLEMLVVAGLAAAVTAGGLALVAALTGSDALDPFTAPLAVALGAVLTQLALTAADVNRPLGESSARRASDRFAALPVLAVIALALAALTGWRIATLGTPLTETAAGAPAIDLLAALAPVSALLLVAVITVALLGPLARLIARRAAARPGLRAALAARQLARGTGVLAVPVLLVSLATGGVIVAATFDGTWQRADERAAPLRTGGELRLVLPSAPGSVPPAAALVDSVDVAAVRSAEGVRDARVVLTAEVRVQSDEVSLVAVPNAGSGASAGDAGTASADGLPVTVSPAFASRYGLAVGDTAQLSITGGRLTVAVAAVDAVAGARTALAVAAERDALVGALAVDDRRVPFTAEVWVDSDDIQAAAAALREAAVPGALIERSDGDARLVAPARLTLWIGAAAGLLLALVALAATAVTIDRARRGELAGLRALGVPGRVLGRARAGELGLAAGIAALVGAAGGALAAGAVMPAFVRAAITAPTQPYPLTLTVAGVPLAALLGVAVLVTILGLVVMARRLAQRTDRARPRGGEAA</sequence>
<feature type="transmembrane region" description="Helical" evidence="1">
    <location>
        <begin position="407"/>
        <end position="428"/>
    </location>
</feature>
<protein>
    <submittedName>
        <fullName evidence="2">Putative ABC transport system permease protein</fullName>
    </submittedName>
</protein>
<dbReference type="RefSeq" id="WP_157985491.1">
    <property type="nucleotide sequence ID" value="NZ_SGWW01000001.1"/>
</dbReference>
<feature type="transmembrane region" description="Helical" evidence="1">
    <location>
        <begin position="369"/>
        <end position="386"/>
    </location>
</feature>
<feature type="transmembrane region" description="Helical" evidence="1">
    <location>
        <begin position="290"/>
        <end position="311"/>
    </location>
</feature>
<evidence type="ECO:0000256" key="1">
    <source>
        <dbReference type="SAM" id="Phobius"/>
    </source>
</evidence>
<accession>A0A4Q7LWP1</accession>
<evidence type="ECO:0000313" key="3">
    <source>
        <dbReference type="Proteomes" id="UP000293519"/>
    </source>
</evidence>
<organism evidence="2 3">
    <name type="scientific">Microcella putealis</name>
    <dbReference type="NCBI Taxonomy" id="337005"/>
    <lineage>
        <taxon>Bacteria</taxon>
        <taxon>Bacillati</taxon>
        <taxon>Actinomycetota</taxon>
        <taxon>Actinomycetes</taxon>
        <taxon>Micrococcales</taxon>
        <taxon>Microbacteriaceae</taxon>
        <taxon>Microcella</taxon>
    </lineage>
</organism>
<dbReference type="OrthoDB" id="3719151at2"/>
<keyword evidence="1" id="KW-0812">Transmembrane</keyword>
<dbReference type="Proteomes" id="UP000293519">
    <property type="component" value="Unassembled WGS sequence"/>
</dbReference>
<feature type="transmembrane region" description="Helical" evidence="1">
    <location>
        <begin position="780"/>
        <end position="807"/>
    </location>
</feature>
<keyword evidence="3" id="KW-1185">Reference proteome</keyword>
<proteinExistence type="predicted"/>
<feature type="transmembrane region" description="Helical" evidence="1">
    <location>
        <begin position="497"/>
        <end position="521"/>
    </location>
</feature>
<name>A0A4Q7LWP1_9MICO</name>
<comment type="caution">
    <text evidence="2">The sequence shown here is derived from an EMBL/GenBank/DDBJ whole genome shotgun (WGS) entry which is preliminary data.</text>
</comment>
<feature type="transmembrane region" description="Helical" evidence="1">
    <location>
        <begin position="729"/>
        <end position="751"/>
    </location>
</feature>
<feature type="transmembrane region" description="Helical" evidence="1">
    <location>
        <begin position="448"/>
        <end position="476"/>
    </location>
</feature>
<keyword evidence="1" id="KW-1133">Transmembrane helix</keyword>
<evidence type="ECO:0000313" key="2">
    <source>
        <dbReference type="EMBL" id="RZS59406.1"/>
    </source>
</evidence>
<feature type="transmembrane region" description="Helical" evidence="1">
    <location>
        <begin position="827"/>
        <end position="848"/>
    </location>
</feature>
<gene>
    <name evidence="2" type="ORF">EV141_0629</name>
</gene>
<feature type="transmembrane region" description="Helical" evidence="1">
    <location>
        <begin position="331"/>
        <end position="357"/>
    </location>
</feature>